<dbReference type="Pfam" id="PF16357">
    <property type="entry name" value="PepSY_TM_like_2"/>
    <property type="match status" value="1"/>
</dbReference>
<accession>A0A4R3YV39</accession>
<dbReference type="Proteomes" id="UP000295645">
    <property type="component" value="Unassembled WGS sequence"/>
</dbReference>
<dbReference type="PANTHER" id="PTHR40115">
    <property type="entry name" value="INNER MEMBRANE PROTEIN WITH PEPSY TM HELIX"/>
    <property type="match status" value="1"/>
</dbReference>
<gene>
    <name evidence="2" type="ORF">EC912_10211</name>
</gene>
<evidence type="ECO:0000256" key="1">
    <source>
        <dbReference type="SAM" id="Phobius"/>
    </source>
</evidence>
<reference evidence="2 3" key="1">
    <citation type="submission" date="2019-03" db="EMBL/GenBank/DDBJ databases">
        <title>Above-ground endophytic microbial communities from plants in different locations in the United States.</title>
        <authorList>
            <person name="Frank C."/>
        </authorList>
    </citation>
    <scope>NUCLEOTIDE SEQUENCE [LARGE SCALE GENOMIC DNA]</scope>
    <source>
        <strain evidence="2 3">LP_13_YM</strain>
    </source>
</reference>
<evidence type="ECO:0000313" key="2">
    <source>
        <dbReference type="EMBL" id="TCV95668.1"/>
    </source>
</evidence>
<keyword evidence="1" id="KW-0812">Transmembrane</keyword>
<dbReference type="InterPro" id="IPR032307">
    <property type="entry name" value="PepSY_TM-like_2"/>
</dbReference>
<dbReference type="AlphaFoldDB" id="A0A4R3YV39"/>
<proteinExistence type="predicted"/>
<feature type="transmembrane region" description="Helical" evidence="1">
    <location>
        <begin position="20"/>
        <end position="42"/>
    </location>
</feature>
<keyword evidence="3" id="KW-1185">Reference proteome</keyword>
<dbReference type="PANTHER" id="PTHR40115:SF1">
    <property type="entry name" value="INNER MEMBRANE PROTEIN WITH PEPSY TM HELIX"/>
    <property type="match status" value="1"/>
</dbReference>
<dbReference type="RefSeq" id="WP_132141917.1">
    <property type="nucleotide sequence ID" value="NZ_SMCS01000002.1"/>
</dbReference>
<keyword evidence="1" id="KW-0472">Membrane</keyword>
<comment type="caution">
    <text evidence="2">The sequence shown here is derived from an EMBL/GenBank/DDBJ whole genome shotgun (WGS) entry which is preliminary data.</text>
</comment>
<keyword evidence="1" id="KW-1133">Transmembrane helix</keyword>
<evidence type="ECO:0000313" key="3">
    <source>
        <dbReference type="Proteomes" id="UP000295645"/>
    </source>
</evidence>
<evidence type="ECO:0008006" key="4">
    <source>
        <dbReference type="Google" id="ProtNLM"/>
    </source>
</evidence>
<name>A0A4R3YV39_9GAMM</name>
<dbReference type="EMBL" id="SMCS01000002">
    <property type="protein sequence ID" value="TCV95668.1"/>
    <property type="molecule type" value="Genomic_DNA"/>
</dbReference>
<protein>
    <recommendedName>
        <fullName evidence="4">PepSY-associated transmembrane protein</fullName>
    </recommendedName>
</protein>
<organism evidence="2 3">
    <name type="scientific">Luteibacter rhizovicinus</name>
    <dbReference type="NCBI Taxonomy" id="242606"/>
    <lineage>
        <taxon>Bacteria</taxon>
        <taxon>Pseudomonadati</taxon>
        <taxon>Pseudomonadota</taxon>
        <taxon>Gammaproteobacteria</taxon>
        <taxon>Lysobacterales</taxon>
        <taxon>Rhodanobacteraceae</taxon>
        <taxon>Luteibacter</taxon>
    </lineage>
</organism>
<feature type="transmembrane region" description="Helical" evidence="1">
    <location>
        <begin position="187"/>
        <end position="205"/>
    </location>
</feature>
<sequence length="206" mass="22969">MRDTVDRQRRAFWLKYLHQWHWISSAVCLIALVLFAGTGFTLNHAGSIEAAPKVEHRKATLPADVLATLAASGKSAPLPAPVRDWIDTRMHLSLAAKDADWSDDEVYLALPRPGGDAWLSIQRDSGEVEYEVTDRGWISYLNDLHKGRNTGAVWSWFIDIFALACLIFAITGLFLLKMHAAQRGATWPMVALGLVLPLVLVLLFIH</sequence>
<dbReference type="OrthoDB" id="27171at2"/>
<feature type="transmembrane region" description="Helical" evidence="1">
    <location>
        <begin position="153"/>
        <end position="175"/>
    </location>
</feature>